<comment type="caution">
    <text evidence="2">The sequence shown here is derived from an EMBL/GenBank/DDBJ whole genome shotgun (WGS) entry which is preliminary data.</text>
</comment>
<evidence type="ECO:0000256" key="1">
    <source>
        <dbReference type="SAM" id="MobiDB-lite"/>
    </source>
</evidence>
<dbReference type="EMBL" id="BGPR01000338">
    <property type="protein sequence ID" value="GBM14044.1"/>
    <property type="molecule type" value="Genomic_DNA"/>
</dbReference>
<dbReference type="Proteomes" id="UP000499080">
    <property type="component" value="Unassembled WGS sequence"/>
</dbReference>
<accession>A0A4Y2DDV1</accession>
<sequence>MQEGCFGIHLAPLSQRLDEKSDIYGVNIFPDFSARTDGGAFDSEGFRPPYMSRFRSNRLSGPIQGGSSVESGFEPGALRPQSRDPTTRPPRTPICLQIQEQRIICDNTSFTARLKKRT</sequence>
<evidence type="ECO:0000313" key="3">
    <source>
        <dbReference type="Proteomes" id="UP000499080"/>
    </source>
</evidence>
<gene>
    <name evidence="2" type="ORF">AVEN_209938_1</name>
</gene>
<name>A0A4Y2DDV1_ARAVE</name>
<dbReference type="AlphaFoldDB" id="A0A4Y2DDV1"/>
<proteinExistence type="predicted"/>
<feature type="region of interest" description="Disordered" evidence="1">
    <location>
        <begin position="52"/>
        <end position="95"/>
    </location>
</feature>
<keyword evidence="3" id="KW-1185">Reference proteome</keyword>
<organism evidence="2 3">
    <name type="scientific">Araneus ventricosus</name>
    <name type="common">Orbweaver spider</name>
    <name type="synonym">Epeira ventricosa</name>
    <dbReference type="NCBI Taxonomy" id="182803"/>
    <lineage>
        <taxon>Eukaryota</taxon>
        <taxon>Metazoa</taxon>
        <taxon>Ecdysozoa</taxon>
        <taxon>Arthropoda</taxon>
        <taxon>Chelicerata</taxon>
        <taxon>Arachnida</taxon>
        <taxon>Araneae</taxon>
        <taxon>Araneomorphae</taxon>
        <taxon>Entelegynae</taxon>
        <taxon>Araneoidea</taxon>
        <taxon>Araneidae</taxon>
        <taxon>Araneus</taxon>
    </lineage>
</organism>
<evidence type="ECO:0000313" key="2">
    <source>
        <dbReference type="EMBL" id="GBM14044.1"/>
    </source>
</evidence>
<reference evidence="2 3" key="1">
    <citation type="journal article" date="2019" name="Sci. Rep.">
        <title>Orb-weaving spider Araneus ventricosus genome elucidates the spidroin gene catalogue.</title>
        <authorList>
            <person name="Kono N."/>
            <person name="Nakamura H."/>
            <person name="Ohtoshi R."/>
            <person name="Moran D.A.P."/>
            <person name="Shinohara A."/>
            <person name="Yoshida Y."/>
            <person name="Fujiwara M."/>
            <person name="Mori M."/>
            <person name="Tomita M."/>
            <person name="Arakawa K."/>
        </authorList>
    </citation>
    <scope>NUCLEOTIDE SEQUENCE [LARGE SCALE GENOMIC DNA]</scope>
</reference>
<protein>
    <submittedName>
        <fullName evidence="2">Uncharacterized protein</fullName>
    </submittedName>
</protein>